<comment type="caution">
    <text evidence="3">The sequence shown here is derived from an EMBL/GenBank/DDBJ whole genome shotgun (WGS) entry which is preliminary data.</text>
</comment>
<sequence length="596" mass="65849">MPMRPLRLRVLAAAVAAQTVLWGGSAGAQPAAAASPPRPTESPAPPVLNSALDAPLFYQLLVAEFELRAGGAGTAYELLLDAARKTRDERLFQRATDIALQARAGEQALAAAQAWRIAAPASLDALRYLAQIHVGLNRPADALDPLRTLIERTPAAERAAAISLLPRYFARASDLPKVIAVIDQVLQPYTKEEATRVAALVALARMRLHNREADQALALAREAQRTDPGAEGPALVAIELLGSQPQADQLLATYFQAKPRSHALRLGYVRELVNQQRYPAAIAQLEQALALEPALATGWLSLGALRLELKEPAAAEAALRRYVELGAQAPASDDPALTVTPEGQTQAYLMLAQAAESQGRMQQAEQWLLRIDDPAAALSVQSRRASLLAKQGRLDEGIALIRRLPDEPPDAARAKLLAEAHLLRDQRQWSRAYDVLGQAAARFPEDVDLLYEQAMMAEKTDRIDRMEQLLRRIIEIQPDHYHAYNALGYTLADRNLRLDEARQLIEKALSLAPDEPFIVDSLGWVKYRLGRRDEALAHLQRAYQARPDTEIAAHLGEVLWVMGQRDEARRVWREGQERDASNEVLRETLRRFKVDL</sequence>
<evidence type="ECO:0008006" key="5">
    <source>
        <dbReference type="Google" id="ProtNLM"/>
    </source>
</evidence>
<feature type="chain" id="PRO_5015729040" description="Tetratricopeptide repeat protein" evidence="2">
    <location>
        <begin position="29"/>
        <end position="596"/>
    </location>
</feature>
<dbReference type="AlphaFoldDB" id="A0A2S5SZ94"/>
<dbReference type="PANTHER" id="PTHR12558:SF13">
    <property type="entry name" value="CELL DIVISION CYCLE PROTEIN 27 HOMOLOG"/>
    <property type="match status" value="1"/>
</dbReference>
<dbReference type="RefSeq" id="WP_104299768.1">
    <property type="nucleotide sequence ID" value="NZ_PSNX01000001.1"/>
</dbReference>
<dbReference type="InterPro" id="IPR019734">
    <property type="entry name" value="TPR_rpt"/>
</dbReference>
<dbReference type="SUPFAM" id="SSF48452">
    <property type="entry name" value="TPR-like"/>
    <property type="match status" value="3"/>
</dbReference>
<dbReference type="PANTHER" id="PTHR12558">
    <property type="entry name" value="CELL DIVISION CYCLE 16,23,27"/>
    <property type="match status" value="1"/>
</dbReference>
<evidence type="ECO:0000256" key="2">
    <source>
        <dbReference type="SAM" id="SignalP"/>
    </source>
</evidence>
<evidence type="ECO:0000313" key="4">
    <source>
        <dbReference type="Proteomes" id="UP000238605"/>
    </source>
</evidence>
<dbReference type="Proteomes" id="UP000238605">
    <property type="component" value="Unassembled WGS sequence"/>
</dbReference>
<accession>A0A2S5SZ94</accession>
<gene>
    <name evidence="3" type="ORF">C1704_00055</name>
</gene>
<protein>
    <recommendedName>
        <fullName evidence="5">Tetratricopeptide repeat protein</fullName>
    </recommendedName>
</protein>
<feature type="repeat" description="TPR" evidence="1">
    <location>
        <begin position="516"/>
        <end position="549"/>
    </location>
</feature>
<dbReference type="PROSITE" id="PS50005">
    <property type="entry name" value="TPR"/>
    <property type="match status" value="1"/>
</dbReference>
<reference evidence="3 4" key="1">
    <citation type="submission" date="2018-02" db="EMBL/GenBank/DDBJ databases">
        <title>Reclassifiation of [Polyangium] brachysporum DSM 7029 as Guopingzhaonella breviflexa gen. nov., sp. nov., a member of the family Comamonadaceae.</title>
        <authorList>
            <person name="Tang B."/>
        </authorList>
    </citation>
    <scope>NUCLEOTIDE SEQUENCE [LARGE SCALE GENOMIC DNA]</scope>
    <source>
        <strain evidence="3 4">BCRC 80649</strain>
    </source>
</reference>
<dbReference type="SMART" id="SM00028">
    <property type="entry name" value="TPR"/>
    <property type="match status" value="8"/>
</dbReference>
<dbReference type="Pfam" id="PF13181">
    <property type="entry name" value="TPR_8"/>
    <property type="match status" value="2"/>
</dbReference>
<dbReference type="EMBL" id="PSNX01000001">
    <property type="protein sequence ID" value="PPE67917.1"/>
    <property type="molecule type" value="Genomic_DNA"/>
</dbReference>
<keyword evidence="4" id="KW-1185">Reference proteome</keyword>
<keyword evidence="2" id="KW-0732">Signal</keyword>
<feature type="signal peptide" evidence="2">
    <location>
        <begin position="1"/>
        <end position="28"/>
    </location>
</feature>
<organism evidence="3 4">
    <name type="scientific">Caldimonas caldifontis</name>
    <dbReference type="NCBI Taxonomy" id="1452508"/>
    <lineage>
        <taxon>Bacteria</taxon>
        <taxon>Pseudomonadati</taxon>
        <taxon>Pseudomonadota</taxon>
        <taxon>Betaproteobacteria</taxon>
        <taxon>Burkholderiales</taxon>
        <taxon>Sphaerotilaceae</taxon>
        <taxon>Caldimonas</taxon>
    </lineage>
</organism>
<dbReference type="InterPro" id="IPR011990">
    <property type="entry name" value="TPR-like_helical_dom_sf"/>
</dbReference>
<dbReference type="Pfam" id="PF13432">
    <property type="entry name" value="TPR_16"/>
    <property type="match status" value="2"/>
</dbReference>
<dbReference type="OrthoDB" id="9766710at2"/>
<keyword evidence="1" id="KW-0802">TPR repeat</keyword>
<dbReference type="Gene3D" id="1.25.40.10">
    <property type="entry name" value="Tetratricopeptide repeat domain"/>
    <property type="match status" value="3"/>
</dbReference>
<name>A0A2S5SZ94_9BURK</name>
<proteinExistence type="predicted"/>
<evidence type="ECO:0000313" key="3">
    <source>
        <dbReference type="EMBL" id="PPE67917.1"/>
    </source>
</evidence>
<evidence type="ECO:0000256" key="1">
    <source>
        <dbReference type="PROSITE-ProRule" id="PRU00339"/>
    </source>
</evidence>